<dbReference type="Proteomes" id="UP000017973">
    <property type="component" value="Unassembled WGS sequence"/>
</dbReference>
<dbReference type="HOGENOM" id="CLU_1515086_0_0_9"/>
<dbReference type="AlphaFoldDB" id="V6M6A6"/>
<accession>V6M6A6</accession>
<comment type="caution">
    <text evidence="2">The sequence shown here is derived from an EMBL/GenBank/DDBJ whole genome shotgun (WGS) entry which is preliminary data.</text>
</comment>
<dbReference type="EMBL" id="AYJU01000017">
    <property type="protein sequence ID" value="EST53847.1"/>
    <property type="molecule type" value="Genomic_DNA"/>
</dbReference>
<gene>
    <name evidence="2" type="ORF">T458_18595</name>
</gene>
<keyword evidence="3" id="KW-1185">Reference proteome</keyword>
<reference evidence="2 3" key="1">
    <citation type="journal article" date="2014" name="Genome Announc.">
        <title>Draft Genome Sequence of Brevibacillus panacihumi Strain W25, a Halotolerant Hydrocarbon-Degrading Bacterium.</title>
        <authorList>
            <person name="Wang X."/>
            <person name="Jin D."/>
            <person name="Zhou L."/>
            <person name="Wu L."/>
            <person name="An W."/>
            <person name="Chen Y."/>
            <person name="Zhao L."/>
        </authorList>
    </citation>
    <scope>NUCLEOTIDE SEQUENCE [LARGE SCALE GENOMIC DNA]</scope>
    <source>
        <strain evidence="2 3">W25</strain>
    </source>
</reference>
<dbReference type="PATRIC" id="fig|1408254.3.peg.3668"/>
<dbReference type="STRING" id="1408254.T458_18595"/>
<evidence type="ECO:0000313" key="3">
    <source>
        <dbReference type="Proteomes" id="UP000017973"/>
    </source>
</evidence>
<organism evidence="2 3">
    <name type="scientific">Brevibacillus panacihumi W25</name>
    <dbReference type="NCBI Taxonomy" id="1408254"/>
    <lineage>
        <taxon>Bacteria</taxon>
        <taxon>Bacillati</taxon>
        <taxon>Bacillota</taxon>
        <taxon>Bacilli</taxon>
        <taxon>Bacillales</taxon>
        <taxon>Paenibacillaceae</taxon>
        <taxon>Brevibacillus</taxon>
    </lineage>
</organism>
<proteinExistence type="predicted"/>
<feature type="coiled-coil region" evidence="1">
    <location>
        <begin position="40"/>
        <end position="67"/>
    </location>
</feature>
<name>V6M6A6_9BACL</name>
<keyword evidence="1" id="KW-0175">Coiled coil</keyword>
<evidence type="ECO:0000313" key="2">
    <source>
        <dbReference type="EMBL" id="EST53847.1"/>
    </source>
</evidence>
<dbReference type="PROSITE" id="PS51257">
    <property type="entry name" value="PROKAR_LIPOPROTEIN"/>
    <property type="match status" value="1"/>
</dbReference>
<sequence>MITKNKYPLRGDEMRKGIGIILACSLMFVTACSQTEHVSQLDLENKIETLTQQMEKLNTEIEGFHQEKENFAVISNVAREFVRASTSGDEEKLRTILSEDIVLEREGNKITAIIDGVEWLLFSEERVFHFDDWVIQGYHYNSDENTYEMFIREFYTDSNQELVSPPTFLHVTFKKNR</sequence>
<evidence type="ECO:0000256" key="1">
    <source>
        <dbReference type="SAM" id="Coils"/>
    </source>
</evidence>
<dbReference type="eggNOG" id="ENOG5033ZFI">
    <property type="taxonomic scope" value="Bacteria"/>
</dbReference>
<protein>
    <submittedName>
        <fullName evidence="2">Uncharacterized protein</fullName>
    </submittedName>
</protein>